<dbReference type="PROSITE" id="PS50181">
    <property type="entry name" value="FBOX"/>
    <property type="match status" value="1"/>
</dbReference>
<evidence type="ECO:0000313" key="3">
    <source>
        <dbReference type="EMBL" id="GFR26805.1"/>
    </source>
</evidence>
<keyword evidence="4" id="KW-1185">Reference proteome</keyword>
<sequence length="610" mass="70136">MARKEKNSVTNFDTLVIEEDTILYEMHNEASKKGKTIISLRASEVVDFSSQYGSNDSISYVAENIIGPPTVYPNIGDNAYSYQLRTYGEWWLMLPSNRKVNATLPYNTPVESQDFIEFRVEKGVIPLKLRVYEVYNPGAIVKLLCYCYEKERWVTMWKGEPQILPPEEVNCFTVDIKGINFVTDYYRMEFYHKHLDYFCEIDGIILYGESKFPQFLPILPGLIKKGKKRSEKKSEKEPEKENLVQSNFEISSESSCFDILPVEVTHIILNYLDLQSLCTVARVSKLFRKLCYDPVLYQDVNLQLYWNLVDVNALKSLESRFISMRRLNLNWCGGRGGLNSSYITTFLETTCQHLISLKLGNCQFINDDCMEAIAKYCPCLKELEMQSSRPKDLTENGFKHIAQMKNLTYLDLYRTTINKTSLLVIIKSLKLEHLLLGGCSNVNGTNEIAKSIGRYLKYTLKTLDLWRATDLTCVGIYELVENCHYLVEVDLGWCYLVEPNCGCIRQLVARLPKLKKLFLTSIRNTSNDDLNAIATHCPEMEQLDILGTREYTVAGLKNLLQSCKKLKMLDISYCSAEVKSNVSVLRALFPNVEIKCSLPHTPVFDDWHML</sequence>
<feature type="domain" description="F-box" evidence="2">
    <location>
        <begin position="254"/>
        <end position="300"/>
    </location>
</feature>
<dbReference type="SUPFAM" id="SSF81383">
    <property type="entry name" value="F-box domain"/>
    <property type="match status" value="1"/>
</dbReference>
<name>A0A8X6J9Y2_TRICU</name>
<dbReference type="CDD" id="cd22117">
    <property type="entry name" value="F-box_FBXL4"/>
    <property type="match status" value="1"/>
</dbReference>
<dbReference type="SMART" id="SM00367">
    <property type="entry name" value="LRR_CC"/>
    <property type="match status" value="8"/>
</dbReference>
<proteinExistence type="predicted"/>
<protein>
    <recommendedName>
        <fullName evidence="2">F-box domain-containing protein</fullName>
    </recommendedName>
</protein>
<reference evidence="3" key="1">
    <citation type="submission" date="2020-07" db="EMBL/GenBank/DDBJ databases">
        <title>Multicomponent nature underlies the extraordinary mechanical properties of spider dragline silk.</title>
        <authorList>
            <person name="Kono N."/>
            <person name="Nakamura H."/>
            <person name="Mori M."/>
            <person name="Yoshida Y."/>
            <person name="Ohtoshi R."/>
            <person name="Malay A.D."/>
            <person name="Moran D.A.P."/>
            <person name="Tomita M."/>
            <person name="Numata K."/>
            <person name="Arakawa K."/>
        </authorList>
    </citation>
    <scope>NUCLEOTIDE SEQUENCE</scope>
</reference>
<evidence type="ECO:0000259" key="2">
    <source>
        <dbReference type="PROSITE" id="PS50181"/>
    </source>
</evidence>
<dbReference type="SMART" id="SM00256">
    <property type="entry name" value="FBOX"/>
    <property type="match status" value="1"/>
</dbReference>
<dbReference type="Gene3D" id="3.80.10.10">
    <property type="entry name" value="Ribonuclease Inhibitor"/>
    <property type="match status" value="2"/>
</dbReference>
<dbReference type="OrthoDB" id="2153609at2759"/>
<dbReference type="Proteomes" id="UP000887116">
    <property type="component" value="Unassembled WGS sequence"/>
</dbReference>
<dbReference type="InterPro" id="IPR036047">
    <property type="entry name" value="F-box-like_dom_sf"/>
</dbReference>
<dbReference type="GO" id="GO:0031146">
    <property type="term" value="P:SCF-dependent proteasomal ubiquitin-dependent protein catabolic process"/>
    <property type="evidence" value="ECO:0007669"/>
    <property type="project" value="TreeGrafter"/>
</dbReference>
<dbReference type="InterPro" id="IPR032675">
    <property type="entry name" value="LRR_dom_sf"/>
</dbReference>
<evidence type="ECO:0000256" key="1">
    <source>
        <dbReference type="ARBA" id="ARBA00022786"/>
    </source>
</evidence>
<dbReference type="PANTHER" id="PTHR13318">
    <property type="entry name" value="PARTNER OF PAIRED, ISOFORM B-RELATED"/>
    <property type="match status" value="1"/>
</dbReference>
<keyword evidence="1" id="KW-0833">Ubl conjugation pathway</keyword>
<comment type="caution">
    <text evidence="3">The sequence shown here is derived from an EMBL/GenBank/DDBJ whole genome shotgun (WGS) entry which is preliminary data.</text>
</comment>
<dbReference type="PANTHER" id="PTHR13318:SF152">
    <property type="entry name" value="F-BOX_LRR-REPEAT PROTEIN 4"/>
    <property type="match status" value="1"/>
</dbReference>
<dbReference type="Pfam" id="PF12937">
    <property type="entry name" value="F-box-like"/>
    <property type="match status" value="1"/>
</dbReference>
<dbReference type="EMBL" id="BMAO01038738">
    <property type="protein sequence ID" value="GFR26805.1"/>
    <property type="molecule type" value="Genomic_DNA"/>
</dbReference>
<dbReference type="InterPro" id="IPR006553">
    <property type="entry name" value="Leu-rich_rpt_Cys-con_subtyp"/>
</dbReference>
<gene>
    <name evidence="3" type="primary">FBXL4</name>
    <name evidence="3" type="ORF">TNCT_332211</name>
</gene>
<organism evidence="3 4">
    <name type="scientific">Trichonephila clavata</name>
    <name type="common">Joro spider</name>
    <name type="synonym">Nephila clavata</name>
    <dbReference type="NCBI Taxonomy" id="2740835"/>
    <lineage>
        <taxon>Eukaryota</taxon>
        <taxon>Metazoa</taxon>
        <taxon>Ecdysozoa</taxon>
        <taxon>Arthropoda</taxon>
        <taxon>Chelicerata</taxon>
        <taxon>Arachnida</taxon>
        <taxon>Araneae</taxon>
        <taxon>Araneomorphae</taxon>
        <taxon>Entelegynae</taxon>
        <taxon>Araneoidea</taxon>
        <taxon>Nephilidae</taxon>
        <taxon>Trichonephila</taxon>
    </lineage>
</organism>
<evidence type="ECO:0000313" key="4">
    <source>
        <dbReference type="Proteomes" id="UP000887116"/>
    </source>
</evidence>
<accession>A0A8X6J9Y2</accession>
<dbReference type="SUPFAM" id="SSF52047">
    <property type="entry name" value="RNI-like"/>
    <property type="match status" value="1"/>
</dbReference>
<dbReference type="InterPro" id="IPR001810">
    <property type="entry name" value="F-box_dom"/>
</dbReference>
<dbReference type="AlphaFoldDB" id="A0A8X6J9Y2"/>
<dbReference type="GO" id="GO:0019005">
    <property type="term" value="C:SCF ubiquitin ligase complex"/>
    <property type="evidence" value="ECO:0007669"/>
    <property type="project" value="TreeGrafter"/>
</dbReference>